<name>A0A5B7JBD1_PORTR</name>
<evidence type="ECO:0000313" key="2">
    <source>
        <dbReference type="EMBL" id="MPC95211.1"/>
    </source>
</evidence>
<protein>
    <submittedName>
        <fullName evidence="2">Uncharacterized protein</fullName>
    </submittedName>
</protein>
<reference evidence="2 3" key="1">
    <citation type="submission" date="2019-05" db="EMBL/GenBank/DDBJ databases">
        <title>Another draft genome of Portunus trituberculatus and its Hox gene families provides insights of decapod evolution.</title>
        <authorList>
            <person name="Jeong J.-H."/>
            <person name="Song I."/>
            <person name="Kim S."/>
            <person name="Choi T."/>
            <person name="Kim D."/>
            <person name="Ryu S."/>
            <person name="Kim W."/>
        </authorList>
    </citation>
    <scope>NUCLEOTIDE SEQUENCE [LARGE SCALE GENOMIC DNA]</scope>
    <source>
        <tissue evidence="2">Muscle</tissue>
    </source>
</reference>
<accession>A0A5B7JBD1</accession>
<proteinExistence type="predicted"/>
<feature type="region of interest" description="Disordered" evidence="1">
    <location>
        <begin position="1"/>
        <end position="72"/>
    </location>
</feature>
<dbReference type="AlphaFoldDB" id="A0A5B7JBD1"/>
<evidence type="ECO:0000313" key="3">
    <source>
        <dbReference type="Proteomes" id="UP000324222"/>
    </source>
</evidence>
<dbReference type="EMBL" id="VSRR010101336">
    <property type="protein sequence ID" value="MPC95211.1"/>
    <property type="molecule type" value="Genomic_DNA"/>
</dbReference>
<organism evidence="2 3">
    <name type="scientific">Portunus trituberculatus</name>
    <name type="common">Swimming crab</name>
    <name type="synonym">Neptunus trituberculatus</name>
    <dbReference type="NCBI Taxonomy" id="210409"/>
    <lineage>
        <taxon>Eukaryota</taxon>
        <taxon>Metazoa</taxon>
        <taxon>Ecdysozoa</taxon>
        <taxon>Arthropoda</taxon>
        <taxon>Crustacea</taxon>
        <taxon>Multicrustacea</taxon>
        <taxon>Malacostraca</taxon>
        <taxon>Eumalacostraca</taxon>
        <taxon>Eucarida</taxon>
        <taxon>Decapoda</taxon>
        <taxon>Pleocyemata</taxon>
        <taxon>Brachyura</taxon>
        <taxon>Eubrachyura</taxon>
        <taxon>Portunoidea</taxon>
        <taxon>Portunidae</taxon>
        <taxon>Portuninae</taxon>
        <taxon>Portunus</taxon>
    </lineage>
</organism>
<dbReference type="Proteomes" id="UP000324222">
    <property type="component" value="Unassembled WGS sequence"/>
</dbReference>
<feature type="compositionally biased region" description="Basic and acidic residues" evidence="1">
    <location>
        <begin position="1"/>
        <end position="20"/>
    </location>
</feature>
<comment type="caution">
    <text evidence="2">The sequence shown here is derived from an EMBL/GenBank/DDBJ whole genome shotgun (WGS) entry which is preliminary data.</text>
</comment>
<gene>
    <name evidence="2" type="ORF">E2C01_090412</name>
</gene>
<keyword evidence="3" id="KW-1185">Reference proteome</keyword>
<evidence type="ECO:0000256" key="1">
    <source>
        <dbReference type="SAM" id="MobiDB-lite"/>
    </source>
</evidence>
<sequence>MSCIPSKEEGDNNVEQEHAGEWPIVTTEGKCSLLGRSDREMGPDTSSLHQGSKEGGGRKELPPLISPGASQTNPLITVPFPTFGLFAVEVIIIKLGT</sequence>
<feature type="compositionally biased region" description="Basic and acidic residues" evidence="1">
    <location>
        <begin position="51"/>
        <end position="61"/>
    </location>
</feature>